<organism evidence="8 9">
    <name type="scientific">Exocentrus adspersus</name>
    <dbReference type="NCBI Taxonomy" id="1586481"/>
    <lineage>
        <taxon>Eukaryota</taxon>
        <taxon>Metazoa</taxon>
        <taxon>Ecdysozoa</taxon>
        <taxon>Arthropoda</taxon>
        <taxon>Hexapoda</taxon>
        <taxon>Insecta</taxon>
        <taxon>Pterygota</taxon>
        <taxon>Neoptera</taxon>
        <taxon>Endopterygota</taxon>
        <taxon>Coleoptera</taxon>
        <taxon>Polyphaga</taxon>
        <taxon>Cucujiformia</taxon>
        <taxon>Chrysomeloidea</taxon>
        <taxon>Cerambycidae</taxon>
        <taxon>Lamiinae</taxon>
        <taxon>Acanthocinini</taxon>
        <taxon>Exocentrus</taxon>
    </lineage>
</organism>
<dbReference type="InterPro" id="IPR019826">
    <property type="entry name" value="Carboxylesterase_B_AS"/>
</dbReference>
<keyword evidence="9" id="KW-1185">Reference proteome</keyword>
<reference evidence="8 9" key="1">
    <citation type="journal article" date="2023" name="Insect Mol. Biol.">
        <title>Genome sequencing provides insights into the evolution of gene families encoding plant cell wall-degrading enzymes in longhorned beetles.</title>
        <authorList>
            <person name="Shin N.R."/>
            <person name="Okamura Y."/>
            <person name="Kirsch R."/>
            <person name="Pauchet Y."/>
        </authorList>
    </citation>
    <scope>NUCLEOTIDE SEQUENCE [LARGE SCALE GENOMIC DNA]</scope>
    <source>
        <strain evidence="8">EAD_L_NR</strain>
    </source>
</reference>
<protein>
    <recommendedName>
        <fullName evidence="6">Carboxylic ester hydrolase</fullName>
        <ecNumber evidence="6">3.1.1.-</ecNumber>
    </recommendedName>
</protein>
<dbReference type="Pfam" id="PF00135">
    <property type="entry name" value="COesterase"/>
    <property type="match status" value="1"/>
</dbReference>
<feature type="chain" id="PRO_5043094683" description="Carboxylic ester hydrolase" evidence="6">
    <location>
        <begin position="22"/>
        <end position="559"/>
    </location>
</feature>
<dbReference type="GO" id="GO:0052689">
    <property type="term" value="F:carboxylic ester hydrolase activity"/>
    <property type="evidence" value="ECO:0007669"/>
    <property type="project" value="UniProtKB-KW"/>
</dbReference>
<keyword evidence="3 6" id="KW-0378">Hydrolase</keyword>
<gene>
    <name evidence="8" type="ORF">NQ315_005860</name>
</gene>
<evidence type="ECO:0000256" key="4">
    <source>
        <dbReference type="ARBA" id="ARBA00023157"/>
    </source>
</evidence>
<evidence type="ECO:0000256" key="2">
    <source>
        <dbReference type="ARBA" id="ARBA00022487"/>
    </source>
</evidence>
<keyword evidence="2" id="KW-0719">Serine esterase</keyword>
<keyword evidence="6" id="KW-0732">Signal</keyword>
<evidence type="ECO:0000256" key="3">
    <source>
        <dbReference type="ARBA" id="ARBA00022801"/>
    </source>
</evidence>
<comment type="caution">
    <text evidence="8">The sequence shown here is derived from an EMBL/GenBank/DDBJ whole genome shotgun (WGS) entry which is preliminary data.</text>
</comment>
<dbReference type="InterPro" id="IPR019819">
    <property type="entry name" value="Carboxylesterase_B_CS"/>
</dbReference>
<evidence type="ECO:0000256" key="5">
    <source>
        <dbReference type="ARBA" id="ARBA00023180"/>
    </source>
</evidence>
<evidence type="ECO:0000313" key="8">
    <source>
        <dbReference type="EMBL" id="KAJ8916853.1"/>
    </source>
</evidence>
<dbReference type="EMBL" id="JANEYG010000039">
    <property type="protein sequence ID" value="KAJ8916853.1"/>
    <property type="molecule type" value="Genomic_DNA"/>
</dbReference>
<sequence length="559" mass="62869">MLYKHLITVSVLSTCLVAVFSENTVVTLPNGKIQGREAKSFINTTFYAFQEVPYAAPPVGDLRFKAPAPVKNWEGVLETLKNTKICIQGGTDARQNEDCLYLNVYTPVVPGTEANLPVLVFIHGGGFVGGSGIYDGLGPEFFMDTGRIVVVTINYRLGPFGFLSTEDDVIPGNNGLKDQRFALLWVQENIHLFGGDPKKVTIDGQSAGSASVSYLVFSKQSEGLFRAAIHESGTVLISWGYQRYARDIAYKAAAAIDNTFTKSNTSVELLELLQKVSARDLQDVANKLQCVAKEVPTKHINPGYIFAPVVESGEDGFLTELPYEGIEKGHINKVKMIIGMNSEESITQVSNLESFKNLMTSYDNDLTIIVNDDFHVTDEDVELTIGQEIRKIYVKDLFQDDLASSVRFISDCRYTHNIIRYAQLASQFADVYFYQFSYDGELGGVNAYIEGAESVAHSEELQYLWRNNRNQDVTKFPEGDVLTHKRLVQMWTNFVTDLDPTFEEDELLQNVTWPLVEYDNFRYLDIRDDLNVKTDPKKDTYKSWENIYAKYAIKPLDTL</sequence>
<accession>A0AAV8VRG6</accession>
<dbReference type="Proteomes" id="UP001159042">
    <property type="component" value="Unassembled WGS sequence"/>
</dbReference>
<evidence type="ECO:0000256" key="6">
    <source>
        <dbReference type="RuleBase" id="RU361235"/>
    </source>
</evidence>
<dbReference type="PROSITE" id="PS00941">
    <property type="entry name" value="CARBOXYLESTERASE_B_2"/>
    <property type="match status" value="1"/>
</dbReference>
<evidence type="ECO:0000256" key="1">
    <source>
        <dbReference type="ARBA" id="ARBA00005964"/>
    </source>
</evidence>
<keyword evidence="4" id="KW-1015">Disulfide bond</keyword>
<evidence type="ECO:0000313" key="9">
    <source>
        <dbReference type="Proteomes" id="UP001159042"/>
    </source>
</evidence>
<proteinExistence type="inferred from homology"/>
<name>A0AAV8VRG6_9CUCU</name>
<dbReference type="InterPro" id="IPR029058">
    <property type="entry name" value="AB_hydrolase_fold"/>
</dbReference>
<dbReference type="PANTHER" id="PTHR43142">
    <property type="entry name" value="CARBOXYLIC ESTER HYDROLASE"/>
    <property type="match status" value="1"/>
</dbReference>
<dbReference type="InterPro" id="IPR002018">
    <property type="entry name" value="CarbesteraseB"/>
</dbReference>
<dbReference type="EC" id="3.1.1.-" evidence="6"/>
<dbReference type="Gene3D" id="3.40.50.1820">
    <property type="entry name" value="alpha/beta hydrolase"/>
    <property type="match status" value="1"/>
</dbReference>
<dbReference type="AlphaFoldDB" id="A0AAV8VRG6"/>
<feature type="domain" description="Carboxylesterase type B" evidence="7">
    <location>
        <begin position="23"/>
        <end position="544"/>
    </location>
</feature>
<feature type="signal peptide" evidence="6">
    <location>
        <begin position="1"/>
        <end position="21"/>
    </location>
</feature>
<comment type="similarity">
    <text evidence="1 6">Belongs to the type-B carboxylesterase/lipase family.</text>
</comment>
<dbReference type="SUPFAM" id="SSF53474">
    <property type="entry name" value="alpha/beta-Hydrolases"/>
    <property type="match status" value="1"/>
</dbReference>
<dbReference type="PANTHER" id="PTHR43142:SF1">
    <property type="entry name" value="CARBOXYLIC ESTER HYDROLASE"/>
    <property type="match status" value="1"/>
</dbReference>
<keyword evidence="5" id="KW-0325">Glycoprotein</keyword>
<evidence type="ECO:0000259" key="7">
    <source>
        <dbReference type="Pfam" id="PF00135"/>
    </source>
</evidence>
<dbReference type="PROSITE" id="PS00122">
    <property type="entry name" value="CARBOXYLESTERASE_B_1"/>
    <property type="match status" value="1"/>
</dbReference>